<dbReference type="SMART" id="SM00283">
    <property type="entry name" value="MA"/>
    <property type="match status" value="1"/>
</dbReference>
<gene>
    <name evidence="11" type="ORF">OWO01_13850</name>
</gene>
<evidence type="ECO:0000256" key="1">
    <source>
        <dbReference type="ARBA" id="ARBA00004236"/>
    </source>
</evidence>
<feature type="transmembrane region" description="Helical" evidence="8">
    <location>
        <begin position="21"/>
        <end position="46"/>
    </location>
</feature>
<reference evidence="11" key="1">
    <citation type="submission" date="2022-11" db="EMBL/GenBank/DDBJ databases">
        <title>WGS of Natronobacillus azotifigens 24KS-1, an anaerobic diazotrophic haloalkaliphile from soda-rich habitats.</title>
        <authorList>
            <person name="Sorokin D.Y."/>
            <person name="Merkel A.Y."/>
        </authorList>
    </citation>
    <scope>NUCLEOTIDE SEQUENCE</scope>
    <source>
        <strain evidence="11">24KS-1</strain>
    </source>
</reference>
<evidence type="ECO:0000256" key="3">
    <source>
        <dbReference type="ARBA" id="ARBA00023136"/>
    </source>
</evidence>
<comment type="similarity">
    <text evidence="5">Belongs to the methyl-accepting chemotaxis (MCP) protein family.</text>
</comment>
<dbReference type="PROSITE" id="PS50111">
    <property type="entry name" value="CHEMOTAXIS_TRANSDUC_2"/>
    <property type="match status" value="1"/>
</dbReference>
<dbReference type="AlphaFoldDB" id="A0A9J6RGL0"/>
<protein>
    <submittedName>
        <fullName evidence="11">Methyl-accepting chemotaxis protein</fullName>
    </submittedName>
</protein>
<keyword evidence="8" id="KW-1133">Transmembrane helix</keyword>
<dbReference type="PANTHER" id="PTHR32089:SF112">
    <property type="entry name" value="LYSOZYME-LIKE PROTEIN-RELATED"/>
    <property type="match status" value="1"/>
</dbReference>
<dbReference type="EMBL" id="JAPRAT010000032">
    <property type="protein sequence ID" value="MCZ0704289.1"/>
    <property type="molecule type" value="Genomic_DNA"/>
</dbReference>
<dbReference type="GO" id="GO:0007165">
    <property type="term" value="P:signal transduction"/>
    <property type="evidence" value="ECO:0007669"/>
    <property type="project" value="UniProtKB-KW"/>
</dbReference>
<keyword evidence="12" id="KW-1185">Reference proteome</keyword>
<evidence type="ECO:0000256" key="4">
    <source>
        <dbReference type="ARBA" id="ARBA00023224"/>
    </source>
</evidence>
<dbReference type="Pfam" id="PF00015">
    <property type="entry name" value="MCPsignal"/>
    <property type="match status" value="1"/>
</dbReference>
<evidence type="ECO:0000313" key="12">
    <source>
        <dbReference type="Proteomes" id="UP001084197"/>
    </source>
</evidence>
<organism evidence="11 12">
    <name type="scientific">Natronobacillus azotifigens</name>
    <dbReference type="NCBI Taxonomy" id="472978"/>
    <lineage>
        <taxon>Bacteria</taxon>
        <taxon>Bacillati</taxon>
        <taxon>Bacillota</taxon>
        <taxon>Bacilli</taxon>
        <taxon>Bacillales</taxon>
        <taxon>Bacillaceae</taxon>
        <taxon>Natronobacillus</taxon>
    </lineage>
</organism>
<dbReference type="RefSeq" id="WP_268781058.1">
    <property type="nucleotide sequence ID" value="NZ_JAPRAT010000032.1"/>
</dbReference>
<dbReference type="InterPro" id="IPR003660">
    <property type="entry name" value="HAMP_dom"/>
</dbReference>
<evidence type="ECO:0000256" key="8">
    <source>
        <dbReference type="SAM" id="Phobius"/>
    </source>
</evidence>
<evidence type="ECO:0000313" key="11">
    <source>
        <dbReference type="EMBL" id="MCZ0704289.1"/>
    </source>
</evidence>
<keyword evidence="7" id="KW-0175">Coiled coil</keyword>
<evidence type="ECO:0000256" key="2">
    <source>
        <dbReference type="ARBA" id="ARBA00022475"/>
    </source>
</evidence>
<sequence>MNLHNLKLIWKRRSLNNVRLTWKYMSVFCFIIFLFFLSSTFVFITLTNVQSDMENQEQSVSRSIMLSQMNYLLEERYSIIMQSLAEPTEDLTLTYAENESAFVDMLDTVEPYFTTPEMINLLQIIRDNTEELDNMYYDLEEALLGQQEEAVNQFRYFRSVITTADSLRNRTNFALEQLLLNVNNERQEAIATTNASLASSSNALVISFIISLALATIMLMVIHLGIKKRLTRIIGFSKELTGGNLNLSDIKDSGKDELGTISITLNETKNRLLETMTQISEVSKTVEEKTEFLSKFTETIREGSSNVFDNMQHLMAGMEEQSSTFTDVSDSVKDFTGHLSKINSGSQTMNESASFIQDITYKGNEKMTSSKNTINLLSQTVTESNEKIHLLHERTDQITRFIQVIKDIAEQTNLLALNASIEAARAGDYGKGFAVVASEIRKLSDQVEESVKQIANIVSSINTETKSVTDTLDKGRLEAKDSVTSINDSGEYFKEIYHNINEMTEKVKANSESINEMNTKNELIQTAIHETAATSESAVLNVEQVTETIENQQQQVDDLTKKTQELKSITNQLNSFVQQYNL</sequence>
<dbReference type="PROSITE" id="PS50885">
    <property type="entry name" value="HAMP"/>
    <property type="match status" value="1"/>
</dbReference>
<accession>A0A9J6RGL0</accession>
<comment type="subcellular location">
    <subcellularLocation>
        <location evidence="1">Cell membrane</location>
    </subcellularLocation>
</comment>
<keyword evidence="4 6" id="KW-0807">Transducer</keyword>
<name>A0A9J6RGL0_9BACI</name>
<feature type="transmembrane region" description="Helical" evidence="8">
    <location>
        <begin position="203"/>
        <end position="226"/>
    </location>
</feature>
<keyword evidence="2" id="KW-1003">Cell membrane</keyword>
<dbReference type="InterPro" id="IPR004089">
    <property type="entry name" value="MCPsignal_dom"/>
</dbReference>
<dbReference type="GO" id="GO:0005886">
    <property type="term" value="C:plasma membrane"/>
    <property type="evidence" value="ECO:0007669"/>
    <property type="project" value="UniProtKB-SubCell"/>
</dbReference>
<evidence type="ECO:0000259" key="10">
    <source>
        <dbReference type="PROSITE" id="PS50885"/>
    </source>
</evidence>
<evidence type="ECO:0000256" key="7">
    <source>
        <dbReference type="SAM" id="Coils"/>
    </source>
</evidence>
<keyword evidence="3 8" id="KW-0472">Membrane</keyword>
<evidence type="ECO:0000256" key="5">
    <source>
        <dbReference type="ARBA" id="ARBA00029447"/>
    </source>
</evidence>
<evidence type="ECO:0000259" key="9">
    <source>
        <dbReference type="PROSITE" id="PS50111"/>
    </source>
</evidence>
<evidence type="ECO:0000256" key="6">
    <source>
        <dbReference type="PROSITE-ProRule" id="PRU00284"/>
    </source>
</evidence>
<dbReference type="SUPFAM" id="SSF58104">
    <property type="entry name" value="Methyl-accepting chemotaxis protein (MCP) signaling domain"/>
    <property type="match status" value="1"/>
</dbReference>
<comment type="caution">
    <text evidence="11">The sequence shown here is derived from an EMBL/GenBank/DDBJ whole genome shotgun (WGS) entry which is preliminary data.</text>
</comment>
<feature type="coiled-coil region" evidence="7">
    <location>
        <begin position="535"/>
        <end position="569"/>
    </location>
</feature>
<feature type="domain" description="HAMP" evidence="10">
    <location>
        <begin position="224"/>
        <end position="277"/>
    </location>
</feature>
<dbReference type="Gene3D" id="1.10.287.950">
    <property type="entry name" value="Methyl-accepting chemotaxis protein"/>
    <property type="match status" value="1"/>
</dbReference>
<proteinExistence type="inferred from homology"/>
<feature type="domain" description="Methyl-accepting transducer" evidence="9">
    <location>
        <begin position="296"/>
        <end position="546"/>
    </location>
</feature>
<keyword evidence="8" id="KW-0812">Transmembrane</keyword>
<dbReference type="Proteomes" id="UP001084197">
    <property type="component" value="Unassembled WGS sequence"/>
</dbReference>
<dbReference type="PANTHER" id="PTHR32089">
    <property type="entry name" value="METHYL-ACCEPTING CHEMOTAXIS PROTEIN MCPB"/>
    <property type="match status" value="1"/>
</dbReference>